<dbReference type="RefSeq" id="WP_102330158.1">
    <property type="nucleotide sequence ID" value="NZ_CP058566.2"/>
</dbReference>
<organism evidence="1 2">
    <name type="scientific">Dehalogenimonas etheniformans</name>
    <dbReference type="NCBI Taxonomy" id="1536648"/>
    <lineage>
        <taxon>Bacteria</taxon>
        <taxon>Bacillati</taxon>
        <taxon>Chloroflexota</taxon>
        <taxon>Dehalococcoidia</taxon>
        <taxon>Dehalococcoidales</taxon>
        <taxon>Dehalococcoidaceae</taxon>
        <taxon>Dehalogenimonas</taxon>
    </lineage>
</organism>
<name>A0A2P5P8P9_9CHLR</name>
<keyword evidence="2" id="KW-1185">Reference proteome</keyword>
<accession>A0A2P5P8P9</accession>
<dbReference type="AlphaFoldDB" id="A0A2P5P8P9"/>
<gene>
    <name evidence="1" type="ORF">JP09_002015</name>
</gene>
<evidence type="ECO:0000313" key="2">
    <source>
        <dbReference type="Proteomes" id="UP000235653"/>
    </source>
</evidence>
<evidence type="ECO:0000313" key="1">
    <source>
        <dbReference type="EMBL" id="PPD58674.1"/>
    </source>
</evidence>
<dbReference type="EMBL" id="JQAN02000006">
    <property type="protein sequence ID" value="PPD58674.1"/>
    <property type="molecule type" value="Genomic_DNA"/>
</dbReference>
<protein>
    <recommendedName>
        <fullName evidence="3">Helix-turn-helix type 11 domain-containing protein</fullName>
    </recommendedName>
</protein>
<sequence length="81" mass="9270">MTTKEIKFRKWLIGVLKERGGTIPLEDAKNAGAAYCDCSQMTIERYVKKFAHSGEIFFRVAGEYMNGKWIQEIVLGKPKIE</sequence>
<dbReference type="Proteomes" id="UP000235653">
    <property type="component" value="Unassembled WGS sequence"/>
</dbReference>
<evidence type="ECO:0008006" key="3">
    <source>
        <dbReference type="Google" id="ProtNLM"/>
    </source>
</evidence>
<comment type="caution">
    <text evidence="1">The sequence shown here is derived from an EMBL/GenBank/DDBJ whole genome shotgun (WGS) entry which is preliminary data.</text>
</comment>
<proteinExistence type="predicted"/>
<reference evidence="1 2" key="1">
    <citation type="journal article" date="2017" name="ISME J.">
        <title>Grape pomace compost harbors organohalide-respiring Dehalogenimonas species with novel reductive dehalogenase genes.</title>
        <authorList>
            <person name="Yang Y."/>
            <person name="Higgins S.A."/>
            <person name="Yan J."/>
            <person name="Simsir B."/>
            <person name="Chourey K."/>
            <person name="Iyer R."/>
            <person name="Hettich R.L."/>
            <person name="Baldwin B."/>
            <person name="Ogles D.M."/>
            <person name="Loffler F.E."/>
        </authorList>
    </citation>
    <scope>NUCLEOTIDE SEQUENCE [LARGE SCALE GENOMIC DNA]</scope>
    <source>
        <strain evidence="1 2">GP</strain>
    </source>
</reference>